<evidence type="ECO:0000256" key="1">
    <source>
        <dbReference type="ARBA" id="ARBA00006056"/>
    </source>
</evidence>
<dbReference type="PANTHER" id="PTHR11091:SF0">
    <property type="entry name" value="MALATE DEHYDROGENASE"/>
    <property type="match status" value="1"/>
</dbReference>
<protein>
    <recommendedName>
        <fullName evidence="4">Malate dehydrogenase</fullName>
    </recommendedName>
</protein>
<dbReference type="Proteomes" id="UP000245119">
    <property type="component" value="Linkage Group LG5"/>
</dbReference>
<comment type="similarity">
    <text evidence="1">Belongs to the LDH2/MDH2 oxidoreductase family.</text>
</comment>
<dbReference type="STRING" id="400727.A0A2T7P7Q2"/>
<dbReference type="InterPro" id="IPR003767">
    <property type="entry name" value="Malate/L-lactate_DH-like"/>
</dbReference>
<sequence length="70" mass="7801">MTTWEQLAKQTTVVDDNSDVIVPRDEVHAFCMRCLQKVGAVTEHAEAMAELIVAADYRGHYSHGLNRLGT</sequence>
<dbReference type="InterPro" id="IPR043144">
    <property type="entry name" value="Mal/L-sulf/L-lact_DH-like_ah"/>
</dbReference>
<dbReference type="AlphaFoldDB" id="A0A2T7P7Q2"/>
<proteinExistence type="inferred from homology"/>
<name>A0A2T7P7Q2_POMCA</name>
<accession>A0A2T7P7Q2</accession>
<dbReference type="GO" id="GO:0016491">
    <property type="term" value="F:oxidoreductase activity"/>
    <property type="evidence" value="ECO:0007669"/>
    <property type="project" value="InterPro"/>
</dbReference>
<reference evidence="2 3" key="1">
    <citation type="submission" date="2018-04" db="EMBL/GenBank/DDBJ databases">
        <title>The genome of golden apple snail Pomacea canaliculata provides insight into stress tolerance and invasive adaptation.</title>
        <authorList>
            <person name="Liu C."/>
            <person name="Liu B."/>
            <person name="Ren Y."/>
            <person name="Zhang Y."/>
            <person name="Wang H."/>
            <person name="Li S."/>
            <person name="Jiang F."/>
            <person name="Yin L."/>
            <person name="Zhang G."/>
            <person name="Qian W."/>
            <person name="Fan W."/>
        </authorList>
    </citation>
    <scope>NUCLEOTIDE SEQUENCE [LARGE SCALE GENOMIC DNA]</scope>
    <source>
        <strain evidence="2">SZHN2017</strain>
        <tissue evidence="2">Muscle</tissue>
    </source>
</reference>
<dbReference type="EMBL" id="PZQS01000005">
    <property type="protein sequence ID" value="PVD29457.1"/>
    <property type="molecule type" value="Genomic_DNA"/>
</dbReference>
<evidence type="ECO:0008006" key="4">
    <source>
        <dbReference type="Google" id="ProtNLM"/>
    </source>
</evidence>
<evidence type="ECO:0000313" key="2">
    <source>
        <dbReference type="EMBL" id="PVD29457.1"/>
    </source>
</evidence>
<dbReference type="Pfam" id="PF02615">
    <property type="entry name" value="Ldh_2"/>
    <property type="match status" value="1"/>
</dbReference>
<keyword evidence="3" id="KW-1185">Reference proteome</keyword>
<organism evidence="2 3">
    <name type="scientific">Pomacea canaliculata</name>
    <name type="common">Golden apple snail</name>
    <dbReference type="NCBI Taxonomy" id="400727"/>
    <lineage>
        <taxon>Eukaryota</taxon>
        <taxon>Metazoa</taxon>
        <taxon>Spiralia</taxon>
        <taxon>Lophotrochozoa</taxon>
        <taxon>Mollusca</taxon>
        <taxon>Gastropoda</taxon>
        <taxon>Caenogastropoda</taxon>
        <taxon>Architaenioglossa</taxon>
        <taxon>Ampullarioidea</taxon>
        <taxon>Ampullariidae</taxon>
        <taxon>Pomacea</taxon>
    </lineage>
</organism>
<comment type="caution">
    <text evidence="2">The sequence shown here is derived from an EMBL/GenBank/DDBJ whole genome shotgun (WGS) entry which is preliminary data.</text>
</comment>
<dbReference type="SUPFAM" id="SSF89733">
    <property type="entry name" value="L-sulfolactate dehydrogenase-like"/>
    <property type="match status" value="1"/>
</dbReference>
<dbReference type="InterPro" id="IPR036111">
    <property type="entry name" value="Mal/L-sulfo/L-lacto_DH-like_sf"/>
</dbReference>
<dbReference type="PANTHER" id="PTHR11091">
    <property type="entry name" value="OXIDOREDUCTASE-RELATED"/>
    <property type="match status" value="1"/>
</dbReference>
<gene>
    <name evidence="2" type="ORF">C0Q70_08708</name>
</gene>
<dbReference type="OrthoDB" id="7881616at2759"/>
<evidence type="ECO:0000313" key="3">
    <source>
        <dbReference type="Proteomes" id="UP000245119"/>
    </source>
</evidence>
<dbReference type="Gene3D" id="1.10.1530.10">
    <property type="match status" value="1"/>
</dbReference>